<evidence type="ECO:0000256" key="1">
    <source>
        <dbReference type="SAM" id="MobiDB-lite"/>
    </source>
</evidence>
<organism evidence="3 4">
    <name type="scientific">Hoyosella rhizosphaerae</name>
    <dbReference type="NCBI Taxonomy" id="1755582"/>
    <lineage>
        <taxon>Bacteria</taxon>
        <taxon>Bacillati</taxon>
        <taxon>Actinomycetota</taxon>
        <taxon>Actinomycetes</taxon>
        <taxon>Mycobacteriales</taxon>
        <taxon>Hoyosellaceae</taxon>
        <taxon>Hoyosella</taxon>
    </lineage>
</organism>
<dbReference type="EMBL" id="BMJH01000001">
    <property type="protein sequence ID" value="GGC58657.1"/>
    <property type="molecule type" value="Genomic_DNA"/>
</dbReference>
<dbReference type="PANTHER" id="PTHR33608">
    <property type="entry name" value="BLL2464 PROTEIN"/>
    <property type="match status" value="1"/>
</dbReference>
<dbReference type="RefSeq" id="WP_188671028.1">
    <property type="nucleotide sequence ID" value="NZ_BMJH01000001.1"/>
</dbReference>
<keyword evidence="4" id="KW-1185">Reference proteome</keyword>
<dbReference type="InterPro" id="IPR002881">
    <property type="entry name" value="DUF58"/>
</dbReference>
<reference evidence="3" key="2">
    <citation type="submission" date="2020-09" db="EMBL/GenBank/DDBJ databases">
        <authorList>
            <person name="Sun Q."/>
            <person name="Zhou Y."/>
        </authorList>
    </citation>
    <scope>NUCLEOTIDE SEQUENCE</scope>
    <source>
        <strain evidence="3">CGMCC 1.15478</strain>
    </source>
</reference>
<dbReference type="AlphaFoldDB" id="A0A916U3Y2"/>
<protein>
    <recommendedName>
        <fullName evidence="2">DUF58 domain-containing protein</fullName>
    </recommendedName>
</protein>
<dbReference type="Pfam" id="PF01882">
    <property type="entry name" value="DUF58"/>
    <property type="match status" value="1"/>
</dbReference>
<evidence type="ECO:0000313" key="4">
    <source>
        <dbReference type="Proteomes" id="UP000641514"/>
    </source>
</evidence>
<evidence type="ECO:0000259" key="2">
    <source>
        <dbReference type="Pfam" id="PF01882"/>
    </source>
</evidence>
<dbReference type="PANTHER" id="PTHR33608:SF6">
    <property type="entry name" value="BLL2464 PROTEIN"/>
    <property type="match status" value="1"/>
</dbReference>
<gene>
    <name evidence="3" type="ORF">GCM10011410_08940</name>
</gene>
<proteinExistence type="predicted"/>
<reference evidence="3" key="1">
    <citation type="journal article" date="2014" name="Int. J. Syst. Evol. Microbiol.">
        <title>Complete genome sequence of Corynebacterium casei LMG S-19264T (=DSM 44701T), isolated from a smear-ripened cheese.</title>
        <authorList>
            <consortium name="US DOE Joint Genome Institute (JGI-PGF)"/>
            <person name="Walter F."/>
            <person name="Albersmeier A."/>
            <person name="Kalinowski J."/>
            <person name="Ruckert C."/>
        </authorList>
    </citation>
    <scope>NUCLEOTIDE SEQUENCE</scope>
    <source>
        <strain evidence="3">CGMCC 1.15478</strain>
    </source>
</reference>
<dbReference type="Proteomes" id="UP000641514">
    <property type="component" value="Unassembled WGS sequence"/>
</dbReference>
<feature type="region of interest" description="Disordered" evidence="1">
    <location>
        <begin position="1"/>
        <end position="42"/>
    </location>
</feature>
<name>A0A916U3Y2_9ACTN</name>
<comment type="caution">
    <text evidence="3">The sequence shown here is derived from an EMBL/GenBank/DDBJ whole genome shotgun (WGS) entry which is preliminary data.</text>
</comment>
<feature type="domain" description="DUF58" evidence="2">
    <location>
        <begin position="81"/>
        <end position="295"/>
    </location>
</feature>
<accession>A0A916U3Y2</accession>
<evidence type="ECO:0000313" key="3">
    <source>
        <dbReference type="EMBL" id="GGC58657.1"/>
    </source>
</evidence>
<sequence length="346" mass="37863">MAESTPSPSTPSPSTPSPQTGPVKRTLTHPAPPSFARGELRDPQLAAALRTLELTVKRKLDGILHGEHLGLIPGPGSEPGDARPYEPGDDVRQMDWSVTARTTHPHVRQTVADRELETWIILDLSASLDFGTADSDKRDLAVAASAAVTYLTGGGANRIGALVSNGHETIRIPARSGLHHRQILLRKIATTPRAPAGTRGSLDQAIDAIRRPPRRRGLAVVISDFLGPIDWERTLRAVSSRHDLVAIEVIDPRDLELPDVGRVLLQDPETGETRDVTTTKRLRRDFALAADLQRKEVETALRRCGCPRLTLRTDSDWIGDIVRFVAARRYQFATQARPRTAPGAIR</sequence>